<feature type="transmembrane region" description="Helical" evidence="1">
    <location>
        <begin position="67"/>
        <end position="88"/>
    </location>
</feature>
<dbReference type="RefSeq" id="WP_219293064.1">
    <property type="nucleotide sequence ID" value="NZ_RPHB01000009.1"/>
</dbReference>
<keyword evidence="1" id="KW-0472">Membrane</keyword>
<accession>A0A951J248</accession>
<organism evidence="2 3">
    <name type="scientific">Arthrospiribacter ruber</name>
    <dbReference type="NCBI Taxonomy" id="2487934"/>
    <lineage>
        <taxon>Bacteria</taxon>
        <taxon>Pseudomonadati</taxon>
        <taxon>Bacteroidota</taxon>
        <taxon>Cytophagia</taxon>
        <taxon>Cytophagales</taxon>
        <taxon>Cyclobacteriaceae</taxon>
        <taxon>Arthrospiribacter</taxon>
    </lineage>
</organism>
<keyword evidence="3" id="KW-1185">Reference proteome</keyword>
<keyword evidence="1" id="KW-1133">Transmembrane helix</keyword>
<feature type="transmembrane region" description="Helical" evidence="1">
    <location>
        <begin position="39"/>
        <end position="61"/>
    </location>
</feature>
<dbReference type="EMBL" id="RPHB01000009">
    <property type="protein sequence ID" value="MBW3469742.1"/>
    <property type="molecule type" value="Genomic_DNA"/>
</dbReference>
<gene>
    <name evidence="2" type="ORF">EGN73_18250</name>
</gene>
<keyword evidence="1" id="KW-0812">Transmembrane</keyword>
<reference evidence="2 3" key="1">
    <citation type="journal article" date="2020" name="Syst. Appl. Microbiol.">
        <title>Arthrospiribacter ruber gen. nov., sp. nov., a novel bacterium isolated from Arthrospira cultures.</title>
        <authorList>
            <person name="Waleron M."/>
            <person name="Misztak A."/>
            <person name="Waleron M.M."/>
            <person name="Furmaniak M."/>
            <person name="Mrozik A."/>
            <person name="Waleron K."/>
        </authorList>
    </citation>
    <scope>NUCLEOTIDE SEQUENCE [LARGE SCALE GENOMIC DNA]</scope>
    <source>
        <strain evidence="2 3">DPMB0001</strain>
    </source>
</reference>
<proteinExistence type="predicted"/>
<protein>
    <submittedName>
        <fullName evidence="2">Uncharacterized protein</fullName>
    </submittedName>
</protein>
<comment type="caution">
    <text evidence="2">The sequence shown here is derived from an EMBL/GenBank/DDBJ whole genome shotgun (WGS) entry which is preliminary data.</text>
</comment>
<evidence type="ECO:0000256" key="1">
    <source>
        <dbReference type="SAM" id="Phobius"/>
    </source>
</evidence>
<dbReference type="AlphaFoldDB" id="A0A951J248"/>
<evidence type="ECO:0000313" key="2">
    <source>
        <dbReference type="EMBL" id="MBW3469742.1"/>
    </source>
</evidence>
<dbReference type="Proteomes" id="UP000727490">
    <property type="component" value="Unassembled WGS sequence"/>
</dbReference>
<name>A0A951J248_9BACT</name>
<evidence type="ECO:0000313" key="3">
    <source>
        <dbReference type="Proteomes" id="UP000727490"/>
    </source>
</evidence>
<sequence>MPFKHFTHQDFIDLAEENDTLMAVVNFFFRKRNEAKTGYYIAGGSYFLMPILLTGTALTSQSDPNEFLPAVISVYSTAFLGVLTFSTVNTIRYPKRELLQVIKDYRLNGKILEKYLGRLKSKDFPPGSLTKPIGQ</sequence>